<dbReference type="Pfam" id="PF02910">
    <property type="entry name" value="Succ_DH_flav_C"/>
    <property type="match status" value="1"/>
</dbReference>
<dbReference type="AlphaFoldDB" id="A0A538UCX3"/>
<feature type="active site" description="Proton acceptor" evidence="5">
    <location>
        <position position="314"/>
    </location>
</feature>
<evidence type="ECO:0000256" key="2">
    <source>
        <dbReference type="ARBA" id="ARBA00022630"/>
    </source>
</evidence>
<feature type="domain" description="Fumarate reductase/succinate dehydrogenase flavoprotein-like C-terminal" evidence="7">
    <location>
        <begin position="475"/>
        <end position="560"/>
    </location>
</feature>
<evidence type="ECO:0000259" key="6">
    <source>
        <dbReference type="Pfam" id="PF00890"/>
    </source>
</evidence>
<reference evidence="8 9" key="1">
    <citation type="journal article" date="2019" name="Nat. Microbiol.">
        <title>Mediterranean grassland soil C-N compound turnover is dependent on rainfall and depth, and is mediated by genomically divergent microorganisms.</title>
        <authorList>
            <person name="Diamond S."/>
            <person name="Andeer P.F."/>
            <person name="Li Z."/>
            <person name="Crits-Christoph A."/>
            <person name="Burstein D."/>
            <person name="Anantharaman K."/>
            <person name="Lane K.R."/>
            <person name="Thomas B.C."/>
            <person name="Pan C."/>
            <person name="Northen T.R."/>
            <person name="Banfield J.F."/>
        </authorList>
    </citation>
    <scope>NUCLEOTIDE SEQUENCE [LARGE SCALE GENOMIC DNA]</scope>
    <source>
        <strain evidence="8">WS_11</strain>
    </source>
</reference>
<dbReference type="PRINTS" id="PR00368">
    <property type="entry name" value="FADPNR"/>
</dbReference>
<dbReference type="FunFam" id="3.90.700.10:FF:000005">
    <property type="entry name" value="Succinate dehydrogenase flavoprotein subunit"/>
    <property type="match status" value="1"/>
</dbReference>
<dbReference type="InterPro" id="IPR015939">
    <property type="entry name" value="Fum_Rdtase/Succ_DH_flav-like_C"/>
</dbReference>
<dbReference type="EMBL" id="VBPB01000044">
    <property type="protein sequence ID" value="TMQ73758.1"/>
    <property type="molecule type" value="Genomic_DNA"/>
</dbReference>
<name>A0A538UCX3_UNCEI</name>
<evidence type="ECO:0000256" key="4">
    <source>
        <dbReference type="ARBA" id="ARBA00023002"/>
    </source>
</evidence>
<dbReference type="SUPFAM" id="SSF56425">
    <property type="entry name" value="Succinate dehydrogenase/fumarate reductase flavoprotein, catalytic domain"/>
    <property type="match status" value="1"/>
</dbReference>
<organism evidence="8 9">
    <name type="scientific">Eiseniibacteriota bacterium</name>
    <dbReference type="NCBI Taxonomy" id="2212470"/>
    <lineage>
        <taxon>Bacteria</taxon>
        <taxon>Candidatus Eiseniibacteriota</taxon>
    </lineage>
</organism>
<dbReference type="PIRSF" id="PIRSF000171">
    <property type="entry name" value="SDHA_APRA_LASPO"/>
    <property type="match status" value="1"/>
</dbReference>
<evidence type="ECO:0000313" key="9">
    <source>
        <dbReference type="Proteomes" id="UP000319771"/>
    </source>
</evidence>
<sequence>MEPFDTHEHEVLVIGAGGAGLRAAIEASAMGCSVGLVTKSLLGKAHTVMAEGGIAAALAHLDPQDGWQTHFQDTMKGGSFLNHWRMAQLHAQESPDRVRELEQWGALFDRTPDGRILQRAFGGHTWKRLAHVGDRTGLEMIRTLQDRGVHQGLDVYMEFTVTKLFTDGGRIAGALAYRRDTGRFVLFRCKAIVIATGGVGKAYQVTSNSWEYTGDGQTLAFEAGAELIDMEFLQFHPTGMVWPPGVMGLLVTEGVRGEGGILRNSKGERFMWKYLPEARRHEYAADEAEARAWLDAAVEGQQTEARRPPELSTRDNVSRAIYTEVREGRGTPHGGAFLDISYMPAERIKKKLPSMYHQFKELADVDITATPMEVGPTTHYMMGGVRVEPDTGAATVPGLFAAGEASAGMHGANRLGGNSLSDLVVFGRRAGAGAAYYAKGLTATPRIPDAEIEAEMRGLLSPFERASGESPYEVHRALQECMGTNVGIFRIEKDLETALATLATLKQRAARVRVEGGRTYNPGWHLARDLRNMLVVSEAITRSALLRKESRGAHSRLDYTGLDPALGKVNMCAKRSGDGMQVGPTPLPEMPAELKALFDAAPQPAGKAT</sequence>
<comment type="caution">
    <text evidence="8">The sequence shown here is derived from an EMBL/GenBank/DDBJ whole genome shotgun (WGS) entry which is preliminary data.</text>
</comment>
<keyword evidence="3" id="KW-0274">FAD</keyword>
<dbReference type="SUPFAM" id="SSF46977">
    <property type="entry name" value="Succinate dehydrogenase/fumarate reductase flavoprotein C-terminal domain"/>
    <property type="match status" value="1"/>
</dbReference>
<dbReference type="InterPro" id="IPR037099">
    <property type="entry name" value="Fum_R/Succ_DH_flav-like_C_sf"/>
</dbReference>
<dbReference type="Gene3D" id="1.20.58.100">
    <property type="entry name" value="Fumarate reductase/succinate dehydrogenase flavoprotein-like, C-terminal domain"/>
    <property type="match status" value="1"/>
</dbReference>
<dbReference type="InterPro" id="IPR027477">
    <property type="entry name" value="Succ_DH/fumarate_Rdtase_cat_sf"/>
</dbReference>
<dbReference type="InterPro" id="IPR003953">
    <property type="entry name" value="FAD-dep_OxRdtase_2_FAD-bd"/>
</dbReference>
<dbReference type="Pfam" id="PF00890">
    <property type="entry name" value="FAD_binding_2"/>
    <property type="match status" value="1"/>
</dbReference>
<dbReference type="GO" id="GO:0016491">
    <property type="term" value="F:oxidoreductase activity"/>
    <property type="evidence" value="ECO:0007669"/>
    <property type="project" value="UniProtKB-KW"/>
</dbReference>
<evidence type="ECO:0000256" key="5">
    <source>
        <dbReference type="PIRSR" id="PIRSR000171-1"/>
    </source>
</evidence>
<protein>
    <submittedName>
        <fullName evidence="8">Fumarate reductase/succinate dehydrogenase flavoprotein subunit</fullName>
    </submittedName>
</protein>
<dbReference type="FunFam" id="3.50.50.60:FF:000026">
    <property type="entry name" value="Succinate dehydrogenase flavoprotein subunit"/>
    <property type="match status" value="1"/>
</dbReference>
<dbReference type="Gene3D" id="3.50.50.60">
    <property type="entry name" value="FAD/NAD(P)-binding domain"/>
    <property type="match status" value="1"/>
</dbReference>
<dbReference type="InterPro" id="IPR030664">
    <property type="entry name" value="SdhA/FrdA/AprA"/>
</dbReference>
<dbReference type="InterPro" id="IPR036188">
    <property type="entry name" value="FAD/NAD-bd_sf"/>
</dbReference>
<evidence type="ECO:0000259" key="7">
    <source>
        <dbReference type="Pfam" id="PF02910"/>
    </source>
</evidence>
<evidence type="ECO:0000313" key="8">
    <source>
        <dbReference type="EMBL" id="TMQ73758.1"/>
    </source>
</evidence>
<accession>A0A538UCX3</accession>
<evidence type="ECO:0000256" key="3">
    <source>
        <dbReference type="ARBA" id="ARBA00022827"/>
    </source>
</evidence>
<comment type="cofactor">
    <cofactor evidence="1">
        <name>FAD</name>
        <dbReference type="ChEBI" id="CHEBI:57692"/>
    </cofactor>
</comment>
<dbReference type="PANTHER" id="PTHR11632:SF51">
    <property type="entry name" value="SUCCINATE DEHYDROGENASE [UBIQUINONE] FLAVOPROTEIN SUBUNIT, MITOCHONDRIAL"/>
    <property type="match status" value="1"/>
</dbReference>
<evidence type="ECO:0000256" key="1">
    <source>
        <dbReference type="ARBA" id="ARBA00001974"/>
    </source>
</evidence>
<proteinExistence type="predicted"/>
<feature type="domain" description="FAD-dependent oxidoreductase 2 FAD-binding" evidence="6">
    <location>
        <begin position="11"/>
        <end position="420"/>
    </location>
</feature>
<keyword evidence="2" id="KW-0285">Flavoprotein</keyword>
<dbReference type="NCBIfam" id="NF005866">
    <property type="entry name" value="PRK07803.1"/>
    <property type="match status" value="1"/>
</dbReference>
<dbReference type="PANTHER" id="PTHR11632">
    <property type="entry name" value="SUCCINATE DEHYDROGENASE 2 FLAVOPROTEIN SUBUNIT"/>
    <property type="match status" value="1"/>
</dbReference>
<dbReference type="Proteomes" id="UP000319771">
    <property type="component" value="Unassembled WGS sequence"/>
</dbReference>
<dbReference type="Gene3D" id="3.90.700.10">
    <property type="entry name" value="Succinate dehydrogenase/fumarate reductase flavoprotein, catalytic domain"/>
    <property type="match status" value="1"/>
</dbReference>
<dbReference type="SUPFAM" id="SSF51905">
    <property type="entry name" value="FAD/NAD(P)-binding domain"/>
    <property type="match status" value="1"/>
</dbReference>
<gene>
    <name evidence="8" type="ORF">E6K81_03040</name>
</gene>
<keyword evidence="4" id="KW-0560">Oxidoreductase</keyword>